<keyword evidence="4" id="KW-1185">Reference proteome</keyword>
<protein>
    <submittedName>
        <fullName evidence="3">Predicted protein</fullName>
    </submittedName>
</protein>
<organism evidence="4">
    <name type="scientific">Verticillium alfalfae (strain VaMs.102 / ATCC MYA-4576 / FGSC 10136)</name>
    <name type="common">Verticillium wilt of alfalfa</name>
    <name type="synonym">Verticillium albo-atrum</name>
    <dbReference type="NCBI Taxonomy" id="526221"/>
    <lineage>
        <taxon>Eukaryota</taxon>
        <taxon>Fungi</taxon>
        <taxon>Dikarya</taxon>
        <taxon>Ascomycota</taxon>
        <taxon>Pezizomycotina</taxon>
        <taxon>Sordariomycetes</taxon>
        <taxon>Hypocreomycetidae</taxon>
        <taxon>Glomerellales</taxon>
        <taxon>Plectosphaerellaceae</taxon>
        <taxon>Verticillium</taxon>
    </lineage>
</organism>
<gene>
    <name evidence="3" type="ORF">VDBG_09598</name>
</gene>
<proteinExistence type="predicted"/>
<evidence type="ECO:0000313" key="4">
    <source>
        <dbReference type="Proteomes" id="UP000008698"/>
    </source>
</evidence>
<dbReference type="eggNOG" id="ENOG502RUAD">
    <property type="taxonomic scope" value="Eukaryota"/>
</dbReference>
<evidence type="ECO:0000256" key="1">
    <source>
        <dbReference type="SAM" id="MobiDB-lite"/>
    </source>
</evidence>
<evidence type="ECO:0000313" key="3">
    <source>
        <dbReference type="EMBL" id="EEY23488.1"/>
    </source>
</evidence>
<accession>C9SWU7</accession>
<dbReference type="EMBL" id="DS985228">
    <property type="protein sequence ID" value="EEY23488.1"/>
    <property type="molecule type" value="Genomic_DNA"/>
</dbReference>
<dbReference type="KEGG" id="val:VDBG_09598"/>
<dbReference type="AlphaFoldDB" id="C9SWU7"/>
<feature type="region of interest" description="Disordered" evidence="1">
    <location>
        <begin position="257"/>
        <end position="323"/>
    </location>
</feature>
<feature type="compositionally biased region" description="Low complexity" evidence="1">
    <location>
        <begin position="273"/>
        <end position="289"/>
    </location>
</feature>
<keyword evidence="2" id="KW-0732">Signal</keyword>
<feature type="region of interest" description="Disordered" evidence="1">
    <location>
        <begin position="163"/>
        <end position="220"/>
    </location>
</feature>
<dbReference type="OrthoDB" id="4857031at2759"/>
<evidence type="ECO:0000256" key="2">
    <source>
        <dbReference type="SAM" id="SignalP"/>
    </source>
</evidence>
<feature type="compositionally biased region" description="Low complexity" evidence="1">
    <location>
        <begin position="297"/>
        <end position="307"/>
    </location>
</feature>
<feature type="region of interest" description="Disordered" evidence="1">
    <location>
        <begin position="100"/>
        <end position="132"/>
    </location>
</feature>
<dbReference type="RefSeq" id="XP_003000403.1">
    <property type="nucleotide sequence ID" value="XM_003000357.1"/>
</dbReference>
<sequence length="323" mass="34154">MKFLSPAVVGSLTAWPVLVASFEEGCGLETHLTVTETQNVEIISCTDDATFTRTTSVVRTLVFHARPPYILVHEGYEGPVPTTVTFAPTGTDPGTIVIYTPTDAPDDEQNKKDGSQSVHTTSQHPGGGWPTNWPYPPPWVPWQSDSHDKFVPYPTNIGRVTTLKSEATPGTSTTAAFTSPASGSEAPSNSWLPIESTFSNSQDAMESKSADISASRTNSMPSSSIIGSFFTSATGSSSEPLPSSGFPFPSSLLPESSFILPNSNSAEPSSVTPSENSFPPFFSSDSPIPSSLPPQPSSLLPNSASADPSHDPLPSHLIRSPAR</sequence>
<reference evidence="4" key="1">
    <citation type="journal article" date="2011" name="PLoS Pathog.">
        <title>Comparative genomics yields insights into niche adaptation of plant vascular wilt pathogens.</title>
        <authorList>
            <person name="Klosterman S.J."/>
            <person name="Subbarao K.V."/>
            <person name="Kang S."/>
            <person name="Veronese P."/>
            <person name="Gold S.E."/>
            <person name="Thomma B.P.H.J."/>
            <person name="Chen Z."/>
            <person name="Henrissat B."/>
            <person name="Lee Y.-H."/>
            <person name="Park J."/>
            <person name="Garcia-Pedrajas M.D."/>
            <person name="Barbara D.J."/>
            <person name="Anchieta A."/>
            <person name="de Jonge R."/>
            <person name="Santhanam P."/>
            <person name="Maruthachalam K."/>
            <person name="Atallah Z."/>
            <person name="Amyotte S.G."/>
            <person name="Paz Z."/>
            <person name="Inderbitzin P."/>
            <person name="Hayes R.J."/>
            <person name="Heiman D.I."/>
            <person name="Young S."/>
            <person name="Zeng Q."/>
            <person name="Engels R."/>
            <person name="Galagan J."/>
            <person name="Cuomo C.A."/>
            <person name="Dobinson K.F."/>
            <person name="Ma L.-J."/>
        </authorList>
    </citation>
    <scope>NUCLEOTIDE SEQUENCE [LARGE SCALE GENOMIC DNA]</scope>
    <source>
        <strain evidence="4">VaMs.102 / ATCC MYA-4576 / FGSC 10136</strain>
    </source>
</reference>
<name>C9SWU7_VERA1</name>
<feature type="signal peptide" evidence="2">
    <location>
        <begin position="1"/>
        <end position="20"/>
    </location>
</feature>
<dbReference type="GeneID" id="9528108"/>
<feature type="compositionally biased region" description="Polar residues" evidence="1">
    <location>
        <begin position="115"/>
        <end position="124"/>
    </location>
</feature>
<feature type="compositionally biased region" description="Low complexity" evidence="1">
    <location>
        <begin position="167"/>
        <end position="184"/>
    </location>
</feature>
<dbReference type="HOGENOM" id="CLU_861080_0_0_1"/>
<dbReference type="Proteomes" id="UP000008698">
    <property type="component" value="Unassembled WGS sequence"/>
</dbReference>
<feature type="compositionally biased region" description="Polar residues" evidence="1">
    <location>
        <begin position="185"/>
        <end position="220"/>
    </location>
</feature>
<feature type="chain" id="PRO_5003001404" evidence="2">
    <location>
        <begin position="21"/>
        <end position="323"/>
    </location>
</feature>
<feature type="compositionally biased region" description="Polar residues" evidence="1">
    <location>
        <begin position="259"/>
        <end position="272"/>
    </location>
</feature>